<dbReference type="Proteomes" id="UP000294813">
    <property type="component" value="Unassembled WGS sequence"/>
</dbReference>
<organism evidence="5 6">
    <name type="scientific">Heliophilum fasciatum</name>
    <dbReference type="NCBI Taxonomy" id="35700"/>
    <lineage>
        <taxon>Bacteria</taxon>
        <taxon>Bacillati</taxon>
        <taxon>Bacillota</taxon>
        <taxon>Clostridia</taxon>
        <taxon>Eubacteriales</taxon>
        <taxon>Heliobacteriaceae</taxon>
        <taxon>Heliophilum</taxon>
    </lineage>
</organism>
<keyword evidence="2" id="KW-0408">Iron</keyword>
<dbReference type="InterPro" id="IPR017900">
    <property type="entry name" value="4Fe4S_Fe_S_CS"/>
</dbReference>
<evidence type="ECO:0000313" key="6">
    <source>
        <dbReference type="Proteomes" id="UP000294813"/>
    </source>
</evidence>
<gene>
    <name evidence="5" type="ORF">EDD73_12517</name>
</gene>
<dbReference type="InterPro" id="IPR017896">
    <property type="entry name" value="4Fe4S_Fe-S-bd"/>
</dbReference>
<dbReference type="GO" id="GO:0046872">
    <property type="term" value="F:metal ion binding"/>
    <property type="evidence" value="ECO:0007669"/>
    <property type="project" value="UniProtKB-KW"/>
</dbReference>
<evidence type="ECO:0000256" key="2">
    <source>
        <dbReference type="ARBA" id="ARBA00023004"/>
    </source>
</evidence>
<dbReference type="GO" id="GO:0051536">
    <property type="term" value="F:iron-sulfur cluster binding"/>
    <property type="evidence" value="ECO:0007669"/>
    <property type="project" value="UniProtKB-KW"/>
</dbReference>
<dbReference type="Pfam" id="PF13187">
    <property type="entry name" value="Fer4_9"/>
    <property type="match status" value="1"/>
</dbReference>
<sequence>MAHKVTDACVSCGACKDACPVDAIVKGNPYSINDACIDCGTCVDSCPAGAIVGE</sequence>
<comment type="caution">
    <text evidence="5">The sequence shown here is derived from an EMBL/GenBank/DDBJ whole genome shotgun (WGS) entry which is preliminary data.</text>
</comment>
<keyword evidence="3" id="KW-0411">Iron-sulfur</keyword>
<proteinExistence type="predicted"/>
<evidence type="ECO:0000256" key="1">
    <source>
        <dbReference type="ARBA" id="ARBA00022723"/>
    </source>
</evidence>
<feature type="domain" description="4Fe-4S ferredoxin-type" evidence="4">
    <location>
        <begin position="27"/>
        <end position="54"/>
    </location>
</feature>
<dbReference type="RefSeq" id="WP_131920190.1">
    <property type="nucleotide sequence ID" value="NZ_JAOQNU010000025.1"/>
</dbReference>
<name>A0A4V2SWB6_9FIRM</name>
<keyword evidence="1" id="KW-0479">Metal-binding</keyword>
<dbReference type="EMBL" id="SLXT01000025">
    <property type="protein sequence ID" value="TCP61786.1"/>
    <property type="molecule type" value="Genomic_DNA"/>
</dbReference>
<dbReference type="OrthoDB" id="9803397at2"/>
<dbReference type="SUPFAM" id="SSF54862">
    <property type="entry name" value="4Fe-4S ferredoxins"/>
    <property type="match status" value="1"/>
</dbReference>
<dbReference type="AlphaFoldDB" id="A0A4V2SWB6"/>
<protein>
    <submittedName>
        <fullName evidence="5">4Fe-4S dicluster protein</fullName>
    </submittedName>
</protein>
<reference evidence="5 6" key="1">
    <citation type="submission" date="2019-03" db="EMBL/GenBank/DDBJ databases">
        <title>Genomic Encyclopedia of Type Strains, Phase IV (KMG-IV): sequencing the most valuable type-strain genomes for metagenomic binning, comparative biology and taxonomic classification.</title>
        <authorList>
            <person name="Goeker M."/>
        </authorList>
    </citation>
    <scope>NUCLEOTIDE SEQUENCE [LARGE SCALE GENOMIC DNA]</scope>
    <source>
        <strain evidence="5 6">DSM 11170</strain>
    </source>
</reference>
<keyword evidence="6" id="KW-1185">Reference proteome</keyword>
<evidence type="ECO:0000259" key="4">
    <source>
        <dbReference type="PROSITE" id="PS51379"/>
    </source>
</evidence>
<accession>A0A4V2SWB6</accession>
<evidence type="ECO:0000313" key="5">
    <source>
        <dbReference type="EMBL" id="TCP61786.1"/>
    </source>
</evidence>
<evidence type="ECO:0000256" key="3">
    <source>
        <dbReference type="ARBA" id="ARBA00023014"/>
    </source>
</evidence>
<dbReference type="PROSITE" id="PS00198">
    <property type="entry name" value="4FE4S_FER_1"/>
    <property type="match status" value="2"/>
</dbReference>
<feature type="domain" description="4Fe-4S ferredoxin-type" evidence="4">
    <location>
        <begin position="1"/>
        <end position="24"/>
    </location>
</feature>
<dbReference type="PROSITE" id="PS51379">
    <property type="entry name" value="4FE4S_FER_2"/>
    <property type="match status" value="2"/>
</dbReference>
<dbReference type="Gene3D" id="3.30.70.20">
    <property type="match status" value="1"/>
</dbReference>